<evidence type="ECO:0000256" key="2">
    <source>
        <dbReference type="SAM" id="Phobius"/>
    </source>
</evidence>
<reference evidence="3 4" key="1">
    <citation type="journal article" date="2022" name="Allergy">
        <title>Genome assembly and annotation of Periplaneta americana reveal a comprehensive cockroach allergen profile.</title>
        <authorList>
            <person name="Wang L."/>
            <person name="Xiong Q."/>
            <person name="Saelim N."/>
            <person name="Wang L."/>
            <person name="Nong W."/>
            <person name="Wan A.T."/>
            <person name="Shi M."/>
            <person name="Liu X."/>
            <person name="Cao Q."/>
            <person name="Hui J.H.L."/>
            <person name="Sookrung N."/>
            <person name="Leung T.F."/>
            <person name="Tungtrongchitr A."/>
            <person name="Tsui S.K.W."/>
        </authorList>
    </citation>
    <scope>NUCLEOTIDE SEQUENCE [LARGE SCALE GENOMIC DNA]</scope>
    <source>
        <strain evidence="3">PWHHKU_190912</strain>
    </source>
</reference>
<accession>A0ABQ8TZX5</accession>
<evidence type="ECO:0000313" key="4">
    <source>
        <dbReference type="Proteomes" id="UP001148838"/>
    </source>
</evidence>
<feature type="region of interest" description="Disordered" evidence="1">
    <location>
        <begin position="48"/>
        <end position="121"/>
    </location>
</feature>
<evidence type="ECO:0008006" key="5">
    <source>
        <dbReference type="Google" id="ProtNLM"/>
    </source>
</evidence>
<dbReference type="PANTHER" id="PTHR47027">
    <property type="entry name" value="REVERSE TRANSCRIPTASE DOMAIN-CONTAINING PROTEIN"/>
    <property type="match status" value="1"/>
</dbReference>
<keyword evidence="2" id="KW-0812">Transmembrane</keyword>
<feature type="transmembrane region" description="Helical" evidence="2">
    <location>
        <begin position="16"/>
        <end position="37"/>
    </location>
</feature>
<dbReference type="PANTHER" id="PTHR47027:SF20">
    <property type="entry name" value="REVERSE TRANSCRIPTASE-LIKE PROTEIN WITH RNA-DIRECTED DNA POLYMERASE DOMAIN"/>
    <property type="match status" value="1"/>
</dbReference>
<keyword evidence="2" id="KW-1133">Transmembrane helix</keyword>
<evidence type="ECO:0000256" key="1">
    <source>
        <dbReference type="SAM" id="MobiDB-lite"/>
    </source>
</evidence>
<keyword evidence="2" id="KW-0472">Membrane</keyword>
<protein>
    <recommendedName>
        <fullName evidence="5">Reverse transcriptase domain-containing protein</fullName>
    </recommendedName>
</protein>
<sequence>MDSKVAARMGSLRAHWLVPVLPMVMVVVHTELALFTVQMGKSSAASSVANTHGQKETKSLQTIAKNSKEPTLEIQQASHPRSHQSALLPASDHAGYPSAQPPWNPSQKHAPSEPGLREKRKIGKSGECCACNGRPALWENTMNERIWDIFNLLDTFLHKSYTLLLIFTFVDLRNPLLPIPASSPLWSNEYVIRKVQDNRQSLELNGLHQLLVYADDVNMLGENPQTIGENTEILLEASKAIGLEVGESRVKKLLPSSLPSKNLKVRIYKAVILPVVLYGYEIWTLTLREEQRLRVFENKVLRKIFGAKKDEVTGEWRKLHNVELRALHSSPDVIRNIKSRRLRWAGHVARMGESINA</sequence>
<gene>
    <name evidence="3" type="ORF">ANN_02858</name>
</gene>
<evidence type="ECO:0000313" key="3">
    <source>
        <dbReference type="EMBL" id="KAJ4451396.1"/>
    </source>
</evidence>
<proteinExistence type="predicted"/>
<organism evidence="3 4">
    <name type="scientific">Periplaneta americana</name>
    <name type="common">American cockroach</name>
    <name type="synonym">Blatta americana</name>
    <dbReference type="NCBI Taxonomy" id="6978"/>
    <lineage>
        <taxon>Eukaryota</taxon>
        <taxon>Metazoa</taxon>
        <taxon>Ecdysozoa</taxon>
        <taxon>Arthropoda</taxon>
        <taxon>Hexapoda</taxon>
        <taxon>Insecta</taxon>
        <taxon>Pterygota</taxon>
        <taxon>Neoptera</taxon>
        <taxon>Polyneoptera</taxon>
        <taxon>Dictyoptera</taxon>
        <taxon>Blattodea</taxon>
        <taxon>Blattoidea</taxon>
        <taxon>Blattidae</taxon>
        <taxon>Blattinae</taxon>
        <taxon>Periplaneta</taxon>
    </lineage>
</organism>
<feature type="compositionally biased region" description="Polar residues" evidence="1">
    <location>
        <begin position="73"/>
        <end position="85"/>
    </location>
</feature>
<dbReference type="Proteomes" id="UP001148838">
    <property type="component" value="Unassembled WGS sequence"/>
</dbReference>
<dbReference type="EMBL" id="JAJSOF020000001">
    <property type="protein sequence ID" value="KAJ4451396.1"/>
    <property type="molecule type" value="Genomic_DNA"/>
</dbReference>
<name>A0ABQ8TZX5_PERAM</name>
<comment type="caution">
    <text evidence="3">The sequence shown here is derived from an EMBL/GenBank/DDBJ whole genome shotgun (WGS) entry which is preliminary data.</text>
</comment>
<keyword evidence="4" id="KW-1185">Reference proteome</keyword>